<comment type="pathway">
    <text evidence="1">Amino-acid biosynthesis; L-asparagine biosynthesis; L-asparagine from L-aspartate (L-Gln route): step 1/1.</text>
</comment>
<evidence type="ECO:0000259" key="8">
    <source>
        <dbReference type="PROSITE" id="PS51278"/>
    </source>
</evidence>
<reference evidence="10" key="1">
    <citation type="journal article" date="2019" name="Int. J. Syst. Evol. Microbiol.">
        <title>The Global Catalogue of Microorganisms (GCM) 10K type strain sequencing project: providing services to taxonomists for standard genome sequencing and annotation.</title>
        <authorList>
            <consortium name="The Broad Institute Genomics Platform"/>
            <consortium name="The Broad Institute Genome Sequencing Center for Infectious Disease"/>
            <person name="Wu L."/>
            <person name="Ma J."/>
        </authorList>
    </citation>
    <scope>NUCLEOTIDE SEQUENCE [LARGE SCALE GENOMIC DNA]</scope>
    <source>
        <strain evidence="10">CGMCC 4.1467</strain>
    </source>
</reference>
<dbReference type="PANTHER" id="PTHR43284:SF1">
    <property type="entry name" value="ASPARAGINE SYNTHETASE"/>
    <property type="match status" value="1"/>
</dbReference>
<evidence type="ECO:0000256" key="5">
    <source>
        <dbReference type="ARBA" id="ARBA00022840"/>
    </source>
</evidence>
<dbReference type="Gene3D" id="3.60.20.10">
    <property type="entry name" value="Glutamine Phosphoribosylpyrophosphate, subunit 1, domain 1"/>
    <property type="match status" value="1"/>
</dbReference>
<keyword evidence="5" id="KW-0067">ATP-binding</keyword>
<dbReference type="NCBIfam" id="TIGR01536">
    <property type="entry name" value="asn_synth_AEB"/>
    <property type="match status" value="1"/>
</dbReference>
<comment type="caution">
    <text evidence="9">The sequence shown here is derived from an EMBL/GenBank/DDBJ whole genome shotgun (WGS) entry which is preliminary data.</text>
</comment>
<evidence type="ECO:0000256" key="7">
    <source>
        <dbReference type="ARBA" id="ARBA00048741"/>
    </source>
</evidence>
<comment type="similarity">
    <text evidence="2">Belongs to the asparagine synthetase family.</text>
</comment>
<dbReference type="EMBL" id="JBHTBS010000018">
    <property type="protein sequence ID" value="MFC7339489.1"/>
    <property type="molecule type" value="Genomic_DNA"/>
</dbReference>
<dbReference type="CDD" id="cd01991">
    <property type="entry name" value="Asn_synthase_B_C"/>
    <property type="match status" value="1"/>
</dbReference>
<dbReference type="Proteomes" id="UP001596472">
    <property type="component" value="Unassembled WGS sequence"/>
</dbReference>
<evidence type="ECO:0000313" key="10">
    <source>
        <dbReference type="Proteomes" id="UP001596472"/>
    </source>
</evidence>
<keyword evidence="10" id="KW-1185">Reference proteome</keyword>
<keyword evidence="9" id="KW-0436">Ligase</keyword>
<gene>
    <name evidence="9" type="primary">asnB</name>
    <name evidence="9" type="ORF">ACFQY0_20015</name>
</gene>
<evidence type="ECO:0000256" key="6">
    <source>
        <dbReference type="ARBA" id="ARBA00022962"/>
    </source>
</evidence>
<accession>A0ABW2LCF3</accession>
<evidence type="ECO:0000256" key="1">
    <source>
        <dbReference type="ARBA" id="ARBA00005187"/>
    </source>
</evidence>
<name>A0ABW2LCF3_9BACT</name>
<dbReference type="InterPro" id="IPR014729">
    <property type="entry name" value="Rossmann-like_a/b/a_fold"/>
</dbReference>
<dbReference type="InterPro" id="IPR051786">
    <property type="entry name" value="ASN_synthetase/amidase"/>
</dbReference>
<dbReference type="InterPro" id="IPR017932">
    <property type="entry name" value="GATase_2_dom"/>
</dbReference>
<sequence length="650" mass="73878">MCGIAGSFSSRPLTDSRESILYEQLQAILHRGPDAQTCHLDKERGLALGHTRLSINDLKGGVQPIRSYDERYTATVNGEFYDFKQHRSVLMAEGQRFRTKSDSEIALGLYRKHGLAFTKHLRGEFAFALHDREKDELLLVRDRWGIRPMFIHTQGDHTIHWGSEVKALIAHPEIPAELDEKAALHQLMQTIAPGMSAFKNIHSLDPGHLLRVRKKGGKLEIEKIKYWDLDFPEEGGHDRPEDENYHVELIREQLTRAVVLRLEADVPVGCYLSGGIDSCCILGLATGAMQSPVKAFTIAFDNVDYDESSIAREMAESMNADQEMITLAADDLYGQNYIDTVWHAERTFYNTLGVAKNLMSKRVWDCGYRCVITGEGSDELFAGYPGFKRDMFLHGIDHEPDHIRAEYQAALDQTNSLFKGAMLPENDKHHPAFDAICGYTPSWIQPWMETLDLARPLLNDDVAHELRDYDPIEEIASRIDSKMMEGRHPLDRAQYTWAKCQLEGQILNWGGDRVDMANSMESRPAFLDHHLAEAAFKVPPHYRIKGNIEKYVLREAVRGVLPEVLYKREKFAFMAPPAHTDEKKTARVNELIHSFLNHDAVNRCGILSPKKVDQFLADYRADKDPTSLVRKDALLNHLLGLHILHSKFCG</sequence>
<dbReference type="CDD" id="cd00712">
    <property type="entry name" value="AsnB"/>
    <property type="match status" value="1"/>
</dbReference>
<evidence type="ECO:0000313" key="9">
    <source>
        <dbReference type="EMBL" id="MFC7339489.1"/>
    </source>
</evidence>
<evidence type="ECO:0000256" key="2">
    <source>
        <dbReference type="ARBA" id="ARBA00005752"/>
    </source>
</evidence>
<keyword evidence="4" id="KW-0547">Nucleotide-binding</keyword>
<dbReference type="Pfam" id="PF13537">
    <property type="entry name" value="GATase_7"/>
    <property type="match status" value="1"/>
</dbReference>
<dbReference type="InterPro" id="IPR006426">
    <property type="entry name" value="Asn_synth_AEB"/>
</dbReference>
<dbReference type="EC" id="6.3.5.4" evidence="3"/>
<dbReference type="InterPro" id="IPR001962">
    <property type="entry name" value="Asn_synthase"/>
</dbReference>
<dbReference type="PIRSF" id="PIRSF001589">
    <property type="entry name" value="Asn_synthetase_glu-h"/>
    <property type="match status" value="1"/>
</dbReference>
<dbReference type="RefSeq" id="WP_379716406.1">
    <property type="nucleotide sequence ID" value="NZ_JBHTBS010000018.1"/>
</dbReference>
<dbReference type="Gene3D" id="3.40.50.620">
    <property type="entry name" value="HUPs"/>
    <property type="match status" value="2"/>
</dbReference>
<dbReference type="InterPro" id="IPR033738">
    <property type="entry name" value="AsnB_N"/>
</dbReference>
<keyword evidence="6" id="KW-0315">Glutamine amidotransferase</keyword>
<evidence type="ECO:0000256" key="3">
    <source>
        <dbReference type="ARBA" id="ARBA00012737"/>
    </source>
</evidence>
<evidence type="ECO:0000256" key="4">
    <source>
        <dbReference type="ARBA" id="ARBA00022741"/>
    </source>
</evidence>
<dbReference type="SUPFAM" id="SSF56235">
    <property type="entry name" value="N-terminal nucleophile aminohydrolases (Ntn hydrolases)"/>
    <property type="match status" value="1"/>
</dbReference>
<dbReference type="SUPFAM" id="SSF52402">
    <property type="entry name" value="Adenine nucleotide alpha hydrolases-like"/>
    <property type="match status" value="1"/>
</dbReference>
<protein>
    <recommendedName>
        <fullName evidence="3">asparagine synthase (glutamine-hydrolyzing)</fullName>
        <ecNumber evidence="3">6.3.5.4</ecNumber>
    </recommendedName>
</protein>
<feature type="domain" description="Glutamine amidotransferase type-2" evidence="8">
    <location>
        <begin position="2"/>
        <end position="215"/>
    </location>
</feature>
<dbReference type="InterPro" id="IPR029055">
    <property type="entry name" value="Ntn_hydrolases_N"/>
</dbReference>
<comment type="catalytic activity">
    <reaction evidence="7">
        <text>L-aspartate + L-glutamine + ATP + H2O = L-asparagine + L-glutamate + AMP + diphosphate + H(+)</text>
        <dbReference type="Rhea" id="RHEA:12228"/>
        <dbReference type="ChEBI" id="CHEBI:15377"/>
        <dbReference type="ChEBI" id="CHEBI:15378"/>
        <dbReference type="ChEBI" id="CHEBI:29985"/>
        <dbReference type="ChEBI" id="CHEBI:29991"/>
        <dbReference type="ChEBI" id="CHEBI:30616"/>
        <dbReference type="ChEBI" id="CHEBI:33019"/>
        <dbReference type="ChEBI" id="CHEBI:58048"/>
        <dbReference type="ChEBI" id="CHEBI:58359"/>
        <dbReference type="ChEBI" id="CHEBI:456215"/>
        <dbReference type="EC" id="6.3.5.4"/>
    </reaction>
</comment>
<proteinExistence type="inferred from homology"/>
<organism evidence="9 10">
    <name type="scientific">Haloferula chungangensis</name>
    <dbReference type="NCBI Taxonomy" id="1048331"/>
    <lineage>
        <taxon>Bacteria</taxon>
        <taxon>Pseudomonadati</taxon>
        <taxon>Verrucomicrobiota</taxon>
        <taxon>Verrucomicrobiia</taxon>
        <taxon>Verrucomicrobiales</taxon>
        <taxon>Verrucomicrobiaceae</taxon>
        <taxon>Haloferula</taxon>
    </lineage>
</organism>
<dbReference type="GO" id="GO:0004066">
    <property type="term" value="F:asparagine synthase (glutamine-hydrolyzing) activity"/>
    <property type="evidence" value="ECO:0007669"/>
    <property type="project" value="UniProtKB-EC"/>
</dbReference>
<dbReference type="PROSITE" id="PS51278">
    <property type="entry name" value="GATASE_TYPE_2"/>
    <property type="match status" value="1"/>
</dbReference>
<dbReference type="Pfam" id="PF00733">
    <property type="entry name" value="Asn_synthase"/>
    <property type="match status" value="1"/>
</dbReference>
<dbReference type="PANTHER" id="PTHR43284">
    <property type="entry name" value="ASPARAGINE SYNTHETASE (GLUTAMINE-HYDROLYZING)"/>
    <property type="match status" value="1"/>
</dbReference>